<keyword evidence="1 6" id="KW-0479">Metal-binding</keyword>
<protein>
    <submittedName>
        <fullName evidence="10">Mdj1 protein</fullName>
    </submittedName>
</protein>
<evidence type="ECO:0000256" key="7">
    <source>
        <dbReference type="SAM" id="MobiDB-lite"/>
    </source>
</evidence>
<name>A0ABR3G5B9_9PEZI</name>
<organism evidence="10 11">
    <name type="scientific">Discina gigas</name>
    <dbReference type="NCBI Taxonomy" id="1032678"/>
    <lineage>
        <taxon>Eukaryota</taxon>
        <taxon>Fungi</taxon>
        <taxon>Dikarya</taxon>
        <taxon>Ascomycota</taxon>
        <taxon>Pezizomycotina</taxon>
        <taxon>Pezizomycetes</taxon>
        <taxon>Pezizales</taxon>
        <taxon>Discinaceae</taxon>
        <taxon>Discina</taxon>
    </lineage>
</organism>
<dbReference type="CDD" id="cd10719">
    <property type="entry name" value="DnaJ_zf"/>
    <property type="match status" value="1"/>
</dbReference>
<feature type="domain" description="CR-type" evidence="9">
    <location>
        <begin position="157"/>
        <end position="238"/>
    </location>
</feature>
<sequence>MSFPFHSSSAAQASVKNPYSVLGVNKGASTGEIKKAYYGLAKKWHPDQNKDAAAREKFQEVRSAYEILSDPQKKEQFDQYGESTFDPNGGFHHSAGAGAGGFGGGFGADFSFEDLFNAFSGGSAGGRRKRSPFSEEILVGDNIEIQSTISFMEAAKGTSQEIKTQPLINCHICNGSGIKPGAQRKDCGRCEGTGSRIHFMQGGFQMAATCDTCGGSGIVTPKGSECAPCNGNGVVKGTNTVRVDIPAGIDDGMRIKVTGQGDAPLVRNDLRGMKTQRGDLYVHIRVAPHTSFSRSGADILYTATVPFTTALLGGRVTIPTLDGEVDLAVNSGTNTGDKATISGAGMRRLEGRRKNATGDLRVEYKIQMPKVFTDNQRALLEMLADEFKDANARRIMGLGTSDRTHPPTDSTPNSGNSSSAADKNKSFLKRVWDNLTIHDDTTSSGSGNGGSSSGEKETGPKRASGSGSG</sequence>
<dbReference type="Gene3D" id="2.60.260.20">
    <property type="entry name" value="Urease metallochaperone UreE, N-terminal domain"/>
    <property type="match status" value="2"/>
</dbReference>
<dbReference type="CDD" id="cd06257">
    <property type="entry name" value="DnaJ"/>
    <property type="match status" value="1"/>
</dbReference>
<dbReference type="SUPFAM" id="SSF49493">
    <property type="entry name" value="HSP40/DnaJ peptide-binding domain"/>
    <property type="match status" value="2"/>
</dbReference>
<evidence type="ECO:0000256" key="2">
    <source>
        <dbReference type="ARBA" id="ARBA00022737"/>
    </source>
</evidence>
<accession>A0ABR3G5B9</accession>
<dbReference type="InterPro" id="IPR008971">
    <property type="entry name" value="HSP40/DnaJ_pept-bd"/>
</dbReference>
<dbReference type="PANTHER" id="PTHR43096">
    <property type="entry name" value="DNAJ HOMOLOG 1, MITOCHONDRIAL-RELATED"/>
    <property type="match status" value="1"/>
</dbReference>
<dbReference type="SUPFAM" id="SSF46565">
    <property type="entry name" value="Chaperone J-domain"/>
    <property type="match status" value="1"/>
</dbReference>
<keyword evidence="2" id="KW-0677">Repeat</keyword>
<proteinExistence type="inferred from homology"/>
<feature type="domain" description="J" evidence="8">
    <location>
        <begin position="17"/>
        <end position="81"/>
    </location>
</feature>
<evidence type="ECO:0000313" key="10">
    <source>
        <dbReference type="EMBL" id="KAL0630942.1"/>
    </source>
</evidence>
<feature type="compositionally biased region" description="Polar residues" evidence="7">
    <location>
        <begin position="407"/>
        <end position="421"/>
    </location>
</feature>
<feature type="zinc finger region" description="CR-type" evidence="6">
    <location>
        <begin position="157"/>
        <end position="238"/>
    </location>
</feature>
<dbReference type="InterPro" id="IPR001305">
    <property type="entry name" value="HSP_DnaJ_Cys-rich_dom"/>
</dbReference>
<dbReference type="CDD" id="cd10747">
    <property type="entry name" value="DnaJ_C"/>
    <property type="match status" value="1"/>
</dbReference>
<dbReference type="Pfam" id="PF00226">
    <property type="entry name" value="DnaJ"/>
    <property type="match status" value="1"/>
</dbReference>
<evidence type="ECO:0000256" key="1">
    <source>
        <dbReference type="ARBA" id="ARBA00022723"/>
    </source>
</evidence>
<dbReference type="InterPro" id="IPR036410">
    <property type="entry name" value="HSP_DnaJ_Cys-rich_dom_sf"/>
</dbReference>
<keyword evidence="3 6" id="KW-0863">Zinc-finger</keyword>
<keyword evidence="4 6" id="KW-0862">Zinc</keyword>
<gene>
    <name evidence="10" type="primary">MDJ1</name>
    <name evidence="10" type="ORF">Q9L58_010212</name>
</gene>
<reference evidence="10 11" key="1">
    <citation type="submission" date="2024-02" db="EMBL/GenBank/DDBJ databases">
        <title>Discinaceae phylogenomics.</title>
        <authorList>
            <person name="Dirks A.C."/>
            <person name="James T.Y."/>
        </authorList>
    </citation>
    <scope>NUCLEOTIDE SEQUENCE [LARGE SCALE GENOMIC DNA]</scope>
    <source>
        <strain evidence="10 11">ACD0624</strain>
    </source>
</reference>
<dbReference type="Pfam" id="PF01556">
    <property type="entry name" value="DnaJ_C"/>
    <property type="match status" value="1"/>
</dbReference>
<evidence type="ECO:0000259" key="8">
    <source>
        <dbReference type="PROSITE" id="PS50076"/>
    </source>
</evidence>
<dbReference type="InterPro" id="IPR012724">
    <property type="entry name" value="DnaJ"/>
</dbReference>
<feature type="region of interest" description="Disordered" evidence="7">
    <location>
        <begin position="398"/>
        <end position="469"/>
    </location>
</feature>
<evidence type="ECO:0000256" key="4">
    <source>
        <dbReference type="ARBA" id="ARBA00022833"/>
    </source>
</evidence>
<dbReference type="EMBL" id="JBBBZM010000336">
    <property type="protein sequence ID" value="KAL0630942.1"/>
    <property type="molecule type" value="Genomic_DNA"/>
</dbReference>
<evidence type="ECO:0000313" key="11">
    <source>
        <dbReference type="Proteomes" id="UP001447188"/>
    </source>
</evidence>
<comment type="caution">
    <text evidence="10">The sequence shown here is derived from an EMBL/GenBank/DDBJ whole genome shotgun (WGS) entry which is preliminary data.</text>
</comment>
<evidence type="ECO:0000256" key="5">
    <source>
        <dbReference type="ARBA" id="ARBA00023186"/>
    </source>
</evidence>
<dbReference type="SUPFAM" id="SSF57938">
    <property type="entry name" value="DnaJ/Hsp40 cysteine-rich domain"/>
    <property type="match status" value="1"/>
</dbReference>
<dbReference type="Gene3D" id="1.10.287.110">
    <property type="entry name" value="DnaJ domain"/>
    <property type="match status" value="1"/>
</dbReference>
<evidence type="ECO:0000259" key="9">
    <source>
        <dbReference type="PROSITE" id="PS51188"/>
    </source>
</evidence>
<evidence type="ECO:0000256" key="6">
    <source>
        <dbReference type="PROSITE-ProRule" id="PRU00546"/>
    </source>
</evidence>
<dbReference type="PROSITE" id="PS00636">
    <property type="entry name" value="DNAJ_1"/>
    <property type="match status" value="1"/>
</dbReference>
<dbReference type="InterPro" id="IPR036869">
    <property type="entry name" value="J_dom_sf"/>
</dbReference>
<feature type="compositionally biased region" description="Basic and acidic residues" evidence="7">
    <location>
        <begin position="422"/>
        <end position="441"/>
    </location>
</feature>
<dbReference type="PRINTS" id="PR00625">
    <property type="entry name" value="JDOMAIN"/>
</dbReference>
<dbReference type="PROSITE" id="PS51188">
    <property type="entry name" value="ZF_CR"/>
    <property type="match status" value="1"/>
</dbReference>
<dbReference type="Proteomes" id="UP001447188">
    <property type="component" value="Unassembled WGS sequence"/>
</dbReference>
<dbReference type="InterPro" id="IPR002939">
    <property type="entry name" value="DnaJ_C"/>
</dbReference>
<dbReference type="PANTHER" id="PTHR43096:SF52">
    <property type="entry name" value="DNAJ HOMOLOG 1, MITOCHONDRIAL-RELATED"/>
    <property type="match status" value="1"/>
</dbReference>
<dbReference type="Pfam" id="PF00684">
    <property type="entry name" value="DnaJ_CXXCXGXG"/>
    <property type="match status" value="1"/>
</dbReference>
<dbReference type="InterPro" id="IPR001623">
    <property type="entry name" value="DnaJ_domain"/>
</dbReference>
<dbReference type="HAMAP" id="MF_01152">
    <property type="entry name" value="DnaJ"/>
    <property type="match status" value="1"/>
</dbReference>
<dbReference type="SMART" id="SM00271">
    <property type="entry name" value="DnaJ"/>
    <property type="match status" value="1"/>
</dbReference>
<evidence type="ECO:0000256" key="3">
    <source>
        <dbReference type="ARBA" id="ARBA00022771"/>
    </source>
</evidence>
<keyword evidence="11" id="KW-1185">Reference proteome</keyword>
<dbReference type="InterPro" id="IPR018253">
    <property type="entry name" value="DnaJ_domain_CS"/>
</dbReference>
<keyword evidence="5" id="KW-0143">Chaperone</keyword>
<dbReference type="Gene3D" id="2.10.230.10">
    <property type="entry name" value="Heat shock protein DnaJ, cysteine-rich domain"/>
    <property type="match status" value="1"/>
</dbReference>
<dbReference type="PROSITE" id="PS50076">
    <property type="entry name" value="DNAJ_2"/>
    <property type="match status" value="1"/>
</dbReference>